<evidence type="ECO:0000256" key="2">
    <source>
        <dbReference type="ARBA" id="ARBA00022679"/>
    </source>
</evidence>
<evidence type="ECO:0000256" key="7">
    <source>
        <dbReference type="ARBA" id="ARBA00022833"/>
    </source>
</evidence>
<keyword evidence="14" id="KW-1185">Reference proteome</keyword>
<accession>A0A8J2QIM3</accession>
<dbReference type="PROSITE" id="PS51292">
    <property type="entry name" value="ZF_RING_CH"/>
    <property type="match status" value="1"/>
</dbReference>
<evidence type="ECO:0000256" key="1">
    <source>
        <dbReference type="ARBA" id="ARBA00004141"/>
    </source>
</evidence>
<evidence type="ECO:0000259" key="12">
    <source>
        <dbReference type="PROSITE" id="PS51292"/>
    </source>
</evidence>
<gene>
    <name evidence="13" type="ORF">DCHRY22_LOCUS3061</name>
</gene>
<evidence type="ECO:0000256" key="6">
    <source>
        <dbReference type="ARBA" id="ARBA00022786"/>
    </source>
</evidence>
<evidence type="ECO:0000256" key="10">
    <source>
        <dbReference type="SAM" id="MobiDB-lite"/>
    </source>
</evidence>
<reference evidence="13" key="1">
    <citation type="submission" date="2021-09" db="EMBL/GenBank/DDBJ databases">
        <authorList>
            <person name="Martin H S."/>
        </authorList>
    </citation>
    <scope>NUCLEOTIDE SEQUENCE</scope>
</reference>
<evidence type="ECO:0000256" key="4">
    <source>
        <dbReference type="ARBA" id="ARBA00022723"/>
    </source>
</evidence>
<dbReference type="EMBL" id="CAKASE010000047">
    <property type="protein sequence ID" value="CAG9561572.1"/>
    <property type="molecule type" value="Genomic_DNA"/>
</dbReference>
<evidence type="ECO:0000256" key="11">
    <source>
        <dbReference type="SAM" id="Phobius"/>
    </source>
</evidence>
<keyword evidence="7" id="KW-0862">Zinc</keyword>
<dbReference type="OrthoDB" id="273089at2759"/>
<keyword evidence="3 11" id="KW-0812">Transmembrane</keyword>
<organism evidence="13 14">
    <name type="scientific">Danaus chrysippus</name>
    <name type="common">African queen</name>
    <dbReference type="NCBI Taxonomy" id="151541"/>
    <lineage>
        <taxon>Eukaryota</taxon>
        <taxon>Metazoa</taxon>
        <taxon>Ecdysozoa</taxon>
        <taxon>Arthropoda</taxon>
        <taxon>Hexapoda</taxon>
        <taxon>Insecta</taxon>
        <taxon>Pterygota</taxon>
        <taxon>Neoptera</taxon>
        <taxon>Endopterygota</taxon>
        <taxon>Lepidoptera</taxon>
        <taxon>Glossata</taxon>
        <taxon>Ditrysia</taxon>
        <taxon>Papilionoidea</taxon>
        <taxon>Nymphalidae</taxon>
        <taxon>Danainae</taxon>
        <taxon>Danaini</taxon>
        <taxon>Danaina</taxon>
        <taxon>Danaus</taxon>
        <taxon>Anosia</taxon>
    </lineage>
</organism>
<dbReference type="Proteomes" id="UP000789524">
    <property type="component" value="Unassembled WGS sequence"/>
</dbReference>
<dbReference type="PANTHER" id="PTHR46065:SF6">
    <property type="entry name" value="RING FINGER CONTAINING PROTEIN, PUTATIVE-RELATED"/>
    <property type="match status" value="1"/>
</dbReference>
<keyword evidence="2" id="KW-0808">Transferase</keyword>
<keyword evidence="4" id="KW-0479">Metal-binding</keyword>
<evidence type="ECO:0000256" key="9">
    <source>
        <dbReference type="ARBA" id="ARBA00023136"/>
    </source>
</evidence>
<dbReference type="SUPFAM" id="SSF57850">
    <property type="entry name" value="RING/U-box"/>
    <property type="match status" value="1"/>
</dbReference>
<dbReference type="InterPro" id="IPR011016">
    <property type="entry name" value="Znf_RING-CH"/>
</dbReference>
<proteinExistence type="predicted"/>
<dbReference type="GO" id="GO:0004842">
    <property type="term" value="F:ubiquitin-protein transferase activity"/>
    <property type="evidence" value="ECO:0007669"/>
    <property type="project" value="TreeGrafter"/>
</dbReference>
<name>A0A8J2QIM3_9NEOP</name>
<evidence type="ECO:0000313" key="13">
    <source>
        <dbReference type="EMBL" id="CAG9561572.1"/>
    </source>
</evidence>
<feature type="region of interest" description="Disordered" evidence="10">
    <location>
        <begin position="373"/>
        <end position="393"/>
    </location>
</feature>
<protein>
    <submittedName>
        <fullName evidence="13">(African queen) hypothetical protein</fullName>
    </submittedName>
</protein>
<dbReference type="InterPro" id="IPR013083">
    <property type="entry name" value="Znf_RING/FYVE/PHD"/>
</dbReference>
<keyword evidence="5" id="KW-0863">Zinc-finger</keyword>
<dbReference type="SMART" id="SM00744">
    <property type="entry name" value="RINGv"/>
    <property type="match status" value="1"/>
</dbReference>
<evidence type="ECO:0000313" key="14">
    <source>
        <dbReference type="Proteomes" id="UP000789524"/>
    </source>
</evidence>
<feature type="transmembrane region" description="Helical" evidence="11">
    <location>
        <begin position="321"/>
        <end position="343"/>
    </location>
</feature>
<dbReference type="PANTHER" id="PTHR46065">
    <property type="entry name" value="E3 UBIQUITIN-PROTEIN LIGASE MARCH 2/3 FAMILY MEMBER"/>
    <property type="match status" value="1"/>
</dbReference>
<dbReference type="AlphaFoldDB" id="A0A8J2QIM3"/>
<dbReference type="GO" id="GO:0016567">
    <property type="term" value="P:protein ubiquitination"/>
    <property type="evidence" value="ECO:0007669"/>
    <property type="project" value="TreeGrafter"/>
</dbReference>
<feature type="domain" description="RING-CH-type" evidence="12">
    <location>
        <begin position="193"/>
        <end position="253"/>
    </location>
</feature>
<comment type="caution">
    <text evidence="13">The sequence shown here is derived from an EMBL/GenBank/DDBJ whole genome shotgun (WGS) entry which is preliminary data.</text>
</comment>
<keyword evidence="8 11" id="KW-1133">Transmembrane helix</keyword>
<keyword evidence="6" id="KW-0833">Ubl conjugation pathway</keyword>
<comment type="subcellular location">
    <subcellularLocation>
        <location evidence="1">Membrane</location>
        <topology evidence="1">Multi-pass membrane protein</topology>
    </subcellularLocation>
</comment>
<keyword evidence="9 11" id="KW-0472">Membrane</keyword>
<evidence type="ECO:0000256" key="5">
    <source>
        <dbReference type="ARBA" id="ARBA00022771"/>
    </source>
</evidence>
<dbReference type="GO" id="GO:0016020">
    <property type="term" value="C:membrane"/>
    <property type="evidence" value="ECO:0007669"/>
    <property type="project" value="UniProtKB-SubCell"/>
</dbReference>
<sequence length="424" mass="46378">MNKLVKFNYYIESNEVPTFPCDTVQNLRQAVLAPVVYKPNIQQALKRINFEFHRTCSFSNLVRECNVAEGQTLLIFWGSRNSDSRITISMSASSCSSLHTSNNGNTQRERDLRSTAQQTEISCRYSPGIGSPVNITDSEEQRQLRACIADSLTFSSPASSLLQPNRRSVSILGSVCALLLNKQGSGPKELSESGSRSDNICRICFGGESGERLVKPCSCRGTIAAVHRSCLERWLLQAATSYCELCRHHYVVTRSHKWSWARSVMEWARSGRGAALAADAWRGAALGAASVLGTARALHACDAALQAGARRGGASALAANLFSSLLIGIIGALNGLLTTWMLLKIQEHQMSWRAWRDSTLHVHVALEDASTDDTASQETVVAEGGRQRTDRGQRLGEERDLTADMATNITDPFMVALPFTLPDP</sequence>
<dbReference type="Gene3D" id="3.30.40.10">
    <property type="entry name" value="Zinc/RING finger domain, C3HC4 (zinc finger)"/>
    <property type="match status" value="1"/>
</dbReference>
<evidence type="ECO:0000256" key="3">
    <source>
        <dbReference type="ARBA" id="ARBA00022692"/>
    </source>
</evidence>
<dbReference type="Pfam" id="PF12906">
    <property type="entry name" value="RINGv"/>
    <property type="match status" value="1"/>
</dbReference>
<evidence type="ECO:0000256" key="8">
    <source>
        <dbReference type="ARBA" id="ARBA00022989"/>
    </source>
</evidence>
<dbReference type="GO" id="GO:0008270">
    <property type="term" value="F:zinc ion binding"/>
    <property type="evidence" value="ECO:0007669"/>
    <property type="project" value="UniProtKB-KW"/>
</dbReference>